<dbReference type="InterPro" id="IPR038358">
    <property type="entry name" value="VPS28_N_sf"/>
</dbReference>
<gene>
    <name evidence="9" type="ORF">EB796_001401</name>
</gene>
<protein>
    <recommendedName>
        <fullName evidence="5">Vacuolar protein sorting-associated protein 28 homolog</fullName>
    </recommendedName>
</protein>
<keyword evidence="4 5" id="KW-0653">Protein transport</keyword>
<dbReference type="GO" id="GO:0043328">
    <property type="term" value="P:protein transport to vacuole involved in ubiquitin-dependent protein catabolic process via the multivesicular body sorting pathway"/>
    <property type="evidence" value="ECO:0007669"/>
    <property type="project" value="TreeGrafter"/>
</dbReference>
<evidence type="ECO:0000256" key="5">
    <source>
        <dbReference type="PIRNR" id="PIRNR017535"/>
    </source>
</evidence>
<sequence>MAAAGANRPELYEEVKLYKNIREREKYDTMADLYAVINTLQCLEKAYIKDAVNAKDYQKSCATLLTQYKSAFKLVHGMYNTVEDFMKAYKMDCSAALERIREGRPLTVKDDAGNTTKCVADIVSGFITTMDALKLDQKSVDEVQPYLRELYDTMNRLSTLPADFEGKLKINTWLQTLGNMQASDELDDGQIRQLLHDLDSAYASFNNFLHHQ</sequence>
<evidence type="ECO:0000259" key="8">
    <source>
        <dbReference type="PROSITE" id="PS51313"/>
    </source>
</evidence>
<dbReference type="OrthoDB" id="2671at2759"/>
<dbReference type="Pfam" id="PF03997">
    <property type="entry name" value="VPS28"/>
    <property type="match status" value="1"/>
</dbReference>
<organism evidence="9 10">
    <name type="scientific">Bugula neritina</name>
    <name type="common">Brown bryozoan</name>
    <name type="synonym">Sertularia neritina</name>
    <dbReference type="NCBI Taxonomy" id="10212"/>
    <lineage>
        <taxon>Eukaryota</taxon>
        <taxon>Metazoa</taxon>
        <taxon>Spiralia</taxon>
        <taxon>Lophotrochozoa</taxon>
        <taxon>Bryozoa</taxon>
        <taxon>Gymnolaemata</taxon>
        <taxon>Cheilostomatida</taxon>
        <taxon>Flustrina</taxon>
        <taxon>Buguloidea</taxon>
        <taxon>Bugulidae</taxon>
        <taxon>Bugula</taxon>
    </lineage>
</organism>
<dbReference type="InterPro" id="IPR037202">
    <property type="entry name" value="ESCRT_assembly_dom"/>
</dbReference>
<evidence type="ECO:0000259" key="7">
    <source>
        <dbReference type="PROSITE" id="PS51310"/>
    </source>
</evidence>
<name>A0A7J7KQ15_BUGNE</name>
<dbReference type="GO" id="GO:0000813">
    <property type="term" value="C:ESCRT I complex"/>
    <property type="evidence" value="ECO:0007669"/>
    <property type="project" value="UniProtKB-UniRule"/>
</dbReference>
<evidence type="ECO:0000256" key="4">
    <source>
        <dbReference type="ARBA" id="ARBA00022927"/>
    </source>
</evidence>
<dbReference type="GO" id="GO:0044877">
    <property type="term" value="F:protein-containing complex binding"/>
    <property type="evidence" value="ECO:0007669"/>
    <property type="project" value="TreeGrafter"/>
</dbReference>
<dbReference type="PANTHER" id="PTHR12937">
    <property type="entry name" value="VACUOLAR PROTEIN SORTING 28, ISOFORM 2 VPS28"/>
    <property type="match status" value="1"/>
</dbReference>
<dbReference type="Gene3D" id="1.20.120.1130">
    <property type="match status" value="1"/>
</dbReference>
<comment type="function">
    <text evidence="5">Component of the ESCRT-I complex (endosomal sorting complex required for transport I), a regulator of vesicular trafficking process.</text>
</comment>
<comment type="similarity">
    <text evidence="5 6">Belongs to the VPS28 family.</text>
</comment>
<keyword evidence="2 5" id="KW-0813">Transport</keyword>
<dbReference type="FunFam" id="1.20.120.1130:FF:000001">
    <property type="entry name" value="Vacuolar protein sorting-associated protein 28 homolog"/>
    <property type="match status" value="1"/>
</dbReference>
<dbReference type="InterPro" id="IPR007143">
    <property type="entry name" value="Vps28"/>
</dbReference>
<dbReference type="PROSITE" id="PS51313">
    <property type="entry name" value="VPS28_N"/>
    <property type="match status" value="1"/>
</dbReference>
<feature type="domain" description="VPS28 N-terminal" evidence="8">
    <location>
        <begin position="4"/>
        <end position="110"/>
    </location>
</feature>
<dbReference type="EMBL" id="VXIV02000163">
    <property type="protein sequence ID" value="KAF6040284.1"/>
    <property type="molecule type" value="Genomic_DNA"/>
</dbReference>
<dbReference type="Gene3D" id="1.20.1440.200">
    <property type="match status" value="1"/>
</dbReference>
<dbReference type="InterPro" id="IPR017899">
    <property type="entry name" value="VPS28_C"/>
</dbReference>
<feature type="domain" description="VPS28 C-terminal" evidence="7">
    <location>
        <begin position="114"/>
        <end position="210"/>
    </location>
</feature>
<dbReference type="PIRSF" id="PIRSF017535">
    <property type="entry name" value="VPS28"/>
    <property type="match status" value="1"/>
</dbReference>
<reference evidence="9" key="1">
    <citation type="submission" date="2020-06" db="EMBL/GenBank/DDBJ databases">
        <title>Draft genome of Bugula neritina, a colonial animal packing powerful symbionts and potential medicines.</title>
        <authorList>
            <person name="Rayko M."/>
        </authorList>
    </citation>
    <scope>NUCLEOTIDE SEQUENCE [LARGE SCALE GENOMIC DNA]</scope>
    <source>
        <strain evidence="9">Kwan_BN1</strain>
    </source>
</reference>
<evidence type="ECO:0000256" key="1">
    <source>
        <dbReference type="ARBA" id="ARBA00004177"/>
    </source>
</evidence>
<evidence type="ECO:0000256" key="3">
    <source>
        <dbReference type="ARBA" id="ARBA00022753"/>
    </source>
</evidence>
<proteinExistence type="inferred from homology"/>
<dbReference type="FunFam" id="1.20.1440.200:FF:000001">
    <property type="entry name" value="Vacuolar protein sorting-associated protein 28 homolog"/>
    <property type="match status" value="1"/>
</dbReference>
<comment type="subcellular location">
    <subcellularLocation>
        <location evidence="1">Endosome</location>
    </subcellularLocation>
</comment>
<dbReference type="PANTHER" id="PTHR12937:SF0">
    <property type="entry name" value="VACUOLAR PROTEIN SORTING-ASSOCIATED PROTEIN 28 HOMOLOG"/>
    <property type="match status" value="1"/>
</dbReference>
<comment type="caution">
    <text evidence="9">The sequence shown here is derived from an EMBL/GenBank/DDBJ whole genome shotgun (WGS) entry which is preliminary data.</text>
</comment>
<dbReference type="SUPFAM" id="SSF140427">
    <property type="entry name" value="VPS28 C-terminal domain-like"/>
    <property type="match status" value="1"/>
</dbReference>
<keyword evidence="10" id="KW-1185">Reference proteome</keyword>
<accession>A0A7J7KQ15</accession>
<evidence type="ECO:0000313" key="9">
    <source>
        <dbReference type="EMBL" id="KAF6040284.1"/>
    </source>
</evidence>
<dbReference type="Proteomes" id="UP000593567">
    <property type="component" value="Unassembled WGS sequence"/>
</dbReference>
<keyword evidence="3 5" id="KW-0967">Endosome</keyword>
<dbReference type="SUPFAM" id="SSF140111">
    <property type="entry name" value="Endosomal sorting complex assembly domain"/>
    <property type="match status" value="1"/>
</dbReference>
<evidence type="ECO:0000256" key="2">
    <source>
        <dbReference type="ARBA" id="ARBA00022448"/>
    </source>
</evidence>
<dbReference type="AlphaFoldDB" id="A0A7J7KQ15"/>
<dbReference type="InterPro" id="IPR017898">
    <property type="entry name" value="VPS28_N"/>
</dbReference>
<evidence type="ECO:0000313" key="10">
    <source>
        <dbReference type="Proteomes" id="UP000593567"/>
    </source>
</evidence>
<dbReference type="PROSITE" id="PS51310">
    <property type="entry name" value="VPS28_C"/>
    <property type="match status" value="1"/>
</dbReference>
<evidence type="ECO:0000256" key="6">
    <source>
        <dbReference type="PROSITE-ProRule" id="PRU00642"/>
    </source>
</evidence>
<dbReference type="InterPro" id="IPR037206">
    <property type="entry name" value="VPS28_C_sf"/>
</dbReference>